<feature type="domain" description="AMP-dependent synthetase/ligase" evidence="3">
    <location>
        <begin position="5"/>
        <end position="93"/>
    </location>
</feature>
<evidence type="ECO:0000313" key="5">
    <source>
        <dbReference type="Proteomes" id="UP000318307"/>
    </source>
</evidence>
<dbReference type="AlphaFoldDB" id="A0A562RVL6"/>
<dbReference type="Proteomes" id="UP000318307">
    <property type="component" value="Unassembled WGS sequence"/>
</dbReference>
<dbReference type="PANTHER" id="PTHR44845">
    <property type="entry name" value="CARRIER DOMAIN-CONTAINING PROTEIN"/>
    <property type="match status" value="1"/>
</dbReference>
<keyword evidence="5" id="KW-1185">Reference proteome</keyword>
<gene>
    <name evidence="4" type="ORF">LZ24_01419</name>
</gene>
<accession>A0A562RVL6</accession>
<evidence type="ECO:0000256" key="2">
    <source>
        <dbReference type="ARBA" id="ARBA00022553"/>
    </source>
</evidence>
<name>A0A562RVL6_9BACT</name>
<protein>
    <submittedName>
        <fullName evidence="4">AMP-binding enzyme</fullName>
    </submittedName>
</protein>
<dbReference type="PANTHER" id="PTHR44845:SF6">
    <property type="entry name" value="BETA-ALANINE-ACTIVATING ENZYME"/>
    <property type="match status" value="1"/>
</dbReference>
<proteinExistence type="predicted"/>
<keyword evidence="1" id="KW-0596">Phosphopantetheine</keyword>
<keyword evidence="2" id="KW-0597">Phosphoprotein</keyword>
<reference evidence="4 5" key="1">
    <citation type="submission" date="2019-07" db="EMBL/GenBank/DDBJ databases">
        <title>Genome sequencing of 100 strains of the haloalkaliphilic chemolithoautotrophic sulfur-oxidizing bacterium Thioalkalivibrio.</title>
        <authorList>
            <person name="Muyzer G."/>
        </authorList>
    </citation>
    <scope>NUCLEOTIDE SEQUENCE [LARGE SCALE GENOMIC DNA]</scope>
    <source>
        <strain evidence="4 5">ASO4-4</strain>
    </source>
</reference>
<dbReference type="Pfam" id="PF00501">
    <property type="entry name" value="AMP-binding"/>
    <property type="match status" value="1"/>
</dbReference>
<dbReference type="OrthoDB" id="9797708at2"/>
<evidence type="ECO:0000259" key="3">
    <source>
        <dbReference type="Pfam" id="PF00501"/>
    </source>
</evidence>
<dbReference type="EMBL" id="VLLC01000009">
    <property type="protein sequence ID" value="TWI73008.1"/>
    <property type="molecule type" value="Genomic_DNA"/>
</dbReference>
<evidence type="ECO:0000256" key="1">
    <source>
        <dbReference type="ARBA" id="ARBA00022450"/>
    </source>
</evidence>
<comment type="caution">
    <text evidence="4">The sequence shown here is derived from an EMBL/GenBank/DDBJ whole genome shotgun (WGS) entry which is preliminary data.</text>
</comment>
<sequence>MVWLERVLTYGKLDSLSNALSRKLLAMGAGPETVVGLLMDRCPELITAQMAIIKTGAAFMPIDAGYSDSCISFMLEDVEAPFLITQTRFIKERNFQKTILFNMDDPDIFEHHTAQ</sequence>
<evidence type="ECO:0000313" key="4">
    <source>
        <dbReference type="EMBL" id="TWI73008.1"/>
    </source>
</evidence>
<dbReference type="Gene3D" id="3.40.50.980">
    <property type="match status" value="1"/>
</dbReference>
<dbReference type="SUPFAM" id="SSF56801">
    <property type="entry name" value="Acetyl-CoA synthetase-like"/>
    <property type="match status" value="1"/>
</dbReference>
<dbReference type="InterPro" id="IPR000873">
    <property type="entry name" value="AMP-dep_synth/lig_dom"/>
</dbReference>
<organism evidence="4 5">
    <name type="scientific">Desulfobotulus alkaliphilus</name>
    <dbReference type="NCBI Taxonomy" id="622671"/>
    <lineage>
        <taxon>Bacteria</taxon>
        <taxon>Pseudomonadati</taxon>
        <taxon>Thermodesulfobacteriota</taxon>
        <taxon>Desulfobacteria</taxon>
        <taxon>Desulfobacterales</taxon>
        <taxon>Desulfobacteraceae</taxon>
        <taxon>Desulfobotulus</taxon>
    </lineage>
</organism>